<accession>A0A1F5G0X0</accession>
<organism evidence="1 2">
    <name type="scientific">Candidatus Curtissbacteria bacterium RBG_13_35_7</name>
    <dbReference type="NCBI Taxonomy" id="1797705"/>
    <lineage>
        <taxon>Bacteria</taxon>
        <taxon>Candidatus Curtissiibacteriota</taxon>
    </lineage>
</organism>
<dbReference type="AlphaFoldDB" id="A0A1F5G0X0"/>
<dbReference type="Proteomes" id="UP000176317">
    <property type="component" value="Unassembled WGS sequence"/>
</dbReference>
<reference evidence="1 2" key="1">
    <citation type="journal article" date="2016" name="Nat. Commun.">
        <title>Thousands of microbial genomes shed light on interconnected biogeochemical processes in an aquifer system.</title>
        <authorList>
            <person name="Anantharaman K."/>
            <person name="Brown C.T."/>
            <person name="Hug L.A."/>
            <person name="Sharon I."/>
            <person name="Castelle C.J."/>
            <person name="Probst A.J."/>
            <person name="Thomas B.C."/>
            <person name="Singh A."/>
            <person name="Wilkins M.J."/>
            <person name="Karaoz U."/>
            <person name="Brodie E.L."/>
            <person name="Williams K.H."/>
            <person name="Hubbard S.S."/>
            <person name="Banfield J.F."/>
        </authorList>
    </citation>
    <scope>NUCLEOTIDE SEQUENCE [LARGE SCALE GENOMIC DNA]</scope>
</reference>
<protein>
    <submittedName>
        <fullName evidence="1">Uncharacterized protein</fullName>
    </submittedName>
</protein>
<name>A0A1F5G0X0_9BACT</name>
<evidence type="ECO:0000313" key="1">
    <source>
        <dbReference type="EMBL" id="OGD85511.1"/>
    </source>
</evidence>
<sequence>MTEQDRGISTSETGINSIDSGIKNTRLKSLANFLRVSPVQQACAAINTTSTAFPGYEAAERLANGNYESAVGLIGITLVNLALVVGNEALATHKFLEYKSVKKALAKFGWDSRIIEPKSHSWCQRHAARTGAIDSGYGEEIDQYFAQKGHKWYHFIPRFGN</sequence>
<comment type="caution">
    <text evidence="1">The sequence shown here is derived from an EMBL/GenBank/DDBJ whole genome shotgun (WGS) entry which is preliminary data.</text>
</comment>
<dbReference type="EMBL" id="MFAT01000066">
    <property type="protein sequence ID" value="OGD85511.1"/>
    <property type="molecule type" value="Genomic_DNA"/>
</dbReference>
<gene>
    <name evidence="1" type="ORF">A2164_00385</name>
</gene>
<evidence type="ECO:0000313" key="2">
    <source>
        <dbReference type="Proteomes" id="UP000176317"/>
    </source>
</evidence>
<proteinExistence type="predicted"/>